<name>A0A402AP90_9CHLR</name>
<gene>
    <name evidence="2" type="ORF">KDK_47120</name>
</gene>
<dbReference type="PANTHER" id="PTHR30121:SF6">
    <property type="entry name" value="SLR6007 PROTEIN"/>
    <property type="match status" value="1"/>
</dbReference>
<evidence type="ECO:0000313" key="2">
    <source>
        <dbReference type="EMBL" id="GCE20912.1"/>
    </source>
</evidence>
<dbReference type="AlphaFoldDB" id="A0A402AP90"/>
<reference evidence="3" key="1">
    <citation type="submission" date="2018-12" db="EMBL/GenBank/DDBJ databases">
        <title>Tengunoibacter tsumagoiensis gen. nov., sp. nov., Dictyobacter kobayashii sp. nov., D. alpinus sp. nov., and D. joshuensis sp. nov. and description of Dictyobacteraceae fam. nov. within the order Ktedonobacterales isolated from Tengu-no-mugimeshi.</title>
        <authorList>
            <person name="Wang C.M."/>
            <person name="Zheng Y."/>
            <person name="Sakai Y."/>
            <person name="Toyoda A."/>
            <person name="Minakuchi Y."/>
            <person name="Abe K."/>
            <person name="Yokota A."/>
            <person name="Yabe S."/>
        </authorList>
    </citation>
    <scope>NUCLEOTIDE SEQUENCE [LARGE SCALE GENOMIC DNA]</scope>
    <source>
        <strain evidence="3">Uno11</strain>
    </source>
</reference>
<sequence length="826" mass="93855">MLQLRYQPGNMIDMIAVREIEGNTLCLRTEKAHEREYKAVLETQPVNFSLMSETEQEAVLEGFRVFLARLSFSLMIHIRIEPYELSSYLADLATVRSQAPHTSAINEVTDDHIHFVHNLASVRALLQRKFYLIVAADRLKIKGKSRSEIADLSKSELERRCIDILQDLERMGLHARRLNRPELVHYYQSCLHAKAAKAFPLTEQQLEATDLPVRPDKNKAVTNLNTELSEHKHTTIALQSPLKEYPNTINLPELLAPGLLDIKPKYVRVHHDDRDEYLRCYTVIGYPSRVSPGWLDRLVQIDEPSIEVVMHIQPLEAATYTARLSHKLTGYRATRMLEERRGRDHDPYIHEALKQVEVLREKLVAQDEQVFGVSLYLLVRASSRLQLNERSERLLSVLKSLELKAVALSLEHHRGWLCTLPDGRDVLKRKKILDTSSLLTAFPFASTSLSMEHGILEGVMPNGSLVIVDPLSDELQNGHAIKFAKSGAGKSYHEKVYLSRCLQRGYKVIVFDPEDEYRRMCERFGGTNIRLSPGSLQINPFLLPTAEKQGRNLLEEKYQSLHVLFDLLLAEKGERASGTLSQREKAYLNVCMSQLYQQCGITADPATHTRKPPTMRDFYHLLRQQTCGPDTFGLADRLQRHVSSFPDESIGLGQHQFVVFNLRDLDVELRPVGLFLATDAVWTEVRSEQHPVPRILSVDEAWALLQFDEGGRFLSSLARRARKYNLCLRVTTQNVQDFVRNEHGMTIIQQSEIKYAMKQDHTTIEAVSEALQLSQGARKFLLGCAKGEGLYFAKGLSVPMKVVASPIEHSLAVSGPQEVLVEENGV</sequence>
<dbReference type="InterPro" id="IPR051162">
    <property type="entry name" value="T4SS_component"/>
</dbReference>
<dbReference type="OrthoDB" id="9804380at2"/>
<keyword evidence="3" id="KW-1185">Reference proteome</keyword>
<dbReference type="Gene3D" id="3.40.50.300">
    <property type="entry name" value="P-loop containing nucleotide triphosphate hydrolases"/>
    <property type="match status" value="1"/>
</dbReference>
<dbReference type="Pfam" id="PF19044">
    <property type="entry name" value="P-loop_TraG"/>
    <property type="match status" value="1"/>
</dbReference>
<comment type="caution">
    <text evidence="2">The sequence shown here is derived from an EMBL/GenBank/DDBJ whole genome shotgun (WGS) entry which is preliminary data.</text>
</comment>
<dbReference type="InterPro" id="IPR043964">
    <property type="entry name" value="P-loop_TraG"/>
</dbReference>
<dbReference type="EMBL" id="BIFS01000001">
    <property type="protein sequence ID" value="GCE20912.1"/>
    <property type="molecule type" value="Genomic_DNA"/>
</dbReference>
<evidence type="ECO:0000313" key="3">
    <source>
        <dbReference type="Proteomes" id="UP000287188"/>
    </source>
</evidence>
<dbReference type="RefSeq" id="WP_126552502.1">
    <property type="nucleotide sequence ID" value="NZ_BIFS01000001.1"/>
</dbReference>
<feature type="domain" description="TraG P-loop" evidence="1">
    <location>
        <begin position="477"/>
        <end position="786"/>
    </location>
</feature>
<dbReference type="PANTHER" id="PTHR30121">
    <property type="entry name" value="UNCHARACTERIZED PROTEIN YJGR-RELATED"/>
    <property type="match status" value="1"/>
</dbReference>
<accession>A0A402AP90</accession>
<dbReference type="Proteomes" id="UP000287188">
    <property type="component" value="Unassembled WGS sequence"/>
</dbReference>
<dbReference type="InterPro" id="IPR027417">
    <property type="entry name" value="P-loop_NTPase"/>
</dbReference>
<proteinExistence type="predicted"/>
<protein>
    <recommendedName>
        <fullName evidence="1">TraG P-loop domain-containing protein</fullName>
    </recommendedName>
</protein>
<evidence type="ECO:0000259" key="1">
    <source>
        <dbReference type="Pfam" id="PF19044"/>
    </source>
</evidence>
<dbReference type="SUPFAM" id="SSF52540">
    <property type="entry name" value="P-loop containing nucleoside triphosphate hydrolases"/>
    <property type="match status" value="1"/>
</dbReference>
<dbReference type="Gene3D" id="1.10.8.730">
    <property type="match status" value="1"/>
</dbReference>
<organism evidence="2 3">
    <name type="scientific">Dictyobacter kobayashii</name>
    <dbReference type="NCBI Taxonomy" id="2014872"/>
    <lineage>
        <taxon>Bacteria</taxon>
        <taxon>Bacillati</taxon>
        <taxon>Chloroflexota</taxon>
        <taxon>Ktedonobacteria</taxon>
        <taxon>Ktedonobacterales</taxon>
        <taxon>Dictyobacteraceae</taxon>
        <taxon>Dictyobacter</taxon>
    </lineage>
</organism>